<evidence type="ECO:0000313" key="1">
    <source>
        <dbReference type="EMBL" id="KAI3681415.1"/>
    </source>
</evidence>
<comment type="caution">
    <text evidence="1">The sequence shown here is derived from an EMBL/GenBank/DDBJ whole genome shotgun (WGS) entry which is preliminary data.</text>
</comment>
<protein>
    <submittedName>
        <fullName evidence="1">Uncharacterized protein</fullName>
    </submittedName>
</protein>
<name>A0ACB8Y989_ARCLA</name>
<organism evidence="1 2">
    <name type="scientific">Arctium lappa</name>
    <name type="common">Greater burdock</name>
    <name type="synonym">Lappa major</name>
    <dbReference type="NCBI Taxonomy" id="4217"/>
    <lineage>
        <taxon>Eukaryota</taxon>
        <taxon>Viridiplantae</taxon>
        <taxon>Streptophyta</taxon>
        <taxon>Embryophyta</taxon>
        <taxon>Tracheophyta</taxon>
        <taxon>Spermatophyta</taxon>
        <taxon>Magnoliopsida</taxon>
        <taxon>eudicotyledons</taxon>
        <taxon>Gunneridae</taxon>
        <taxon>Pentapetalae</taxon>
        <taxon>asterids</taxon>
        <taxon>campanulids</taxon>
        <taxon>Asterales</taxon>
        <taxon>Asteraceae</taxon>
        <taxon>Carduoideae</taxon>
        <taxon>Cardueae</taxon>
        <taxon>Arctiinae</taxon>
        <taxon>Arctium</taxon>
    </lineage>
</organism>
<proteinExistence type="predicted"/>
<gene>
    <name evidence="1" type="ORF">L6452_36210</name>
</gene>
<sequence>MEALAARTEPAEGPAKPLQKAKTALVLEESPEDIPQSPIQIASTITREVSLHYSEGLGETVEMEIEDVTGRSQSEDEGEEPSKKSLEEKETKDAFGTPSKPTPSATHTSTPAVLVQRGIETRPYSPNPTQATRTKYIPSSSVTPFGETKTTSPSQKELVVKAHDDSVALEQPQDPFNIDLKGVSEPSPKEHVDRTSIGASSVEHRGLEGNPPELNIKTGSVCAKDSLAKLGTCVVPEVTTNTFVTKGEFKAFANMVLTKLDELQSSISRESQANSQTLVEALKANTEALQALNTKCATRVDLQACGQTIIAHSNQIQILGDLCT</sequence>
<reference evidence="1 2" key="2">
    <citation type="journal article" date="2022" name="Mol. Ecol. Resour.">
        <title>The genomes of chicory, endive, great burdock and yacon provide insights into Asteraceae paleo-polyploidization history and plant inulin production.</title>
        <authorList>
            <person name="Fan W."/>
            <person name="Wang S."/>
            <person name="Wang H."/>
            <person name="Wang A."/>
            <person name="Jiang F."/>
            <person name="Liu H."/>
            <person name="Zhao H."/>
            <person name="Xu D."/>
            <person name="Zhang Y."/>
        </authorList>
    </citation>
    <scope>NUCLEOTIDE SEQUENCE [LARGE SCALE GENOMIC DNA]</scope>
    <source>
        <strain evidence="2">cv. Niubang</strain>
    </source>
</reference>
<accession>A0ACB8Y989</accession>
<dbReference type="EMBL" id="CM042059">
    <property type="protein sequence ID" value="KAI3681415.1"/>
    <property type="molecule type" value="Genomic_DNA"/>
</dbReference>
<reference evidence="2" key="1">
    <citation type="journal article" date="2022" name="Mol. Ecol. Resour.">
        <title>The genomes of chicory, endive, great burdock and yacon provide insights into Asteraceae palaeo-polyploidization history and plant inulin production.</title>
        <authorList>
            <person name="Fan W."/>
            <person name="Wang S."/>
            <person name="Wang H."/>
            <person name="Wang A."/>
            <person name="Jiang F."/>
            <person name="Liu H."/>
            <person name="Zhao H."/>
            <person name="Xu D."/>
            <person name="Zhang Y."/>
        </authorList>
    </citation>
    <scope>NUCLEOTIDE SEQUENCE [LARGE SCALE GENOMIC DNA]</scope>
    <source>
        <strain evidence="2">cv. Niubang</strain>
    </source>
</reference>
<dbReference type="Proteomes" id="UP001055879">
    <property type="component" value="Linkage Group LG13"/>
</dbReference>
<evidence type="ECO:0000313" key="2">
    <source>
        <dbReference type="Proteomes" id="UP001055879"/>
    </source>
</evidence>
<keyword evidence="2" id="KW-1185">Reference proteome</keyword>